<gene>
    <name evidence="7" type="ORF">LCOR_11360.1</name>
</gene>
<feature type="compositionally biased region" description="Polar residues" evidence="2">
    <location>
        <begin position="338"/>
        <end position="349"/>
    </location>
</feature>
<dbReference type="SUPFAM" id="SSF48097">
    <property type="entry name" value="Regulator of G-protein signaling, RGS"/>
    <property type="match status" value="1"/>
</dbReference>
<dbReference type="Proteomes" id="UP000027586">
    <property type="component" value="Unassembled WGS sequence"/>
</dbReference>
<reference evidence="7" key="1">
    <citation type="submission" date="2013-08" db="EMBL/GenBank/DDBJ databases">
        <title>Gene expansion shapes genome architecture in the human pathogen Lichtheimia corymbifera: an evolutionary genomics analysis in the ancient terrestrial Mucorales (Mucoromycotina).</title>
        <authorList>
            <person name="Schwartze V.U."/>
            <person name="Winter S."/>
            <person name="Shelest E."/>
            <person name="Marcet-Houben M."/>
            <person name="Horn F."/>
            <person name="Wehner S."/>
            <person name="Hoffmann K."/>
            <person name="Riege K."/>
            <person name="Sammeth M."/>
            <person name="Nowrousian M."/>
            <person name="Valiante V."/>
            <person name="Linde J."/>
            <person name="Jacobsen I.D."/>
            <person name="Marz M."/>
            <person name="Brakhage A.A."/>
            <person name="Gabaldon T."/>
            <person name="Bocker S."/>
            <person name="Voigt K."/>
        </authorList>
    </citation>
    <scope>NUCLEOTIDE SEQUENCE [LARGE SCALE GENOMIC DNA]</scope>
    <source>
        <strain evidence="7">FSU 9682</strain>
    </source>
</reference>
<dbReference type="SUPFAM" id="SSF64268">
    <property type="entry name" value="PX domain"/>
    <property type="match status" value="1"/>
</dbReference>
<feature type="compositionally biased region" description="Low complexity" evidence="2">
    <location>
        <begin position="1408"/>
        <end position="1425"/>
    </location>
</feature>
<feature type="compositionally biased region" description="Basic and acidic residues" evidence="2">
    <location>
        <begin position="981"/>
        <end position="991"/>
    </location>
</feature>
<feature type="compositionally biased region" description="Polar residues" evidence="2">
    <location>
        <begin position="910"/>
        <end position="924"/>
    </location>
</feature>
<feature type="region of interest" description="Disordered" evidence="2">
    <location>
        <begin position="676"/>
        <end position="791"/>
    </location>
</feature>
<dbReference type="InterPro" id="IPR044926">
    <property type="entry name" value="RGS_subdomain_2"/>
</dbReference>
<dbReference type="Gene3D" id="1.10.167.10">
    <property type="entry name" value="Regulator of G-protein Signalling 4, domain 2"/>
    <property type="match status" value="1"/>
</dbReference>
<evidence type="ECO:0000313" key="8">
    <source>
        <dbReference type="Proteomes" id="UP000027586"/>
    </source>
</evidence>
<dbReference type="PROSITE" id="PS50132">
    <property type="entry name" value="RGS"/>
    <property type="match status" value="1"/>
</dbReference>
<evidence type="ECO:0000259" key="4">
    <source>
        <dbReference type="PROSITE" id="PS50132"/>
    </source>
</evidence>
<dbReference type="Pfam" id="PF00787">
    <property type="entry name" value="PX"/>
    <property type="match status" value="1"/>
</dbReference>
<dbReference type="GO" id="GO:0035091">
    <property type="term" value="F:phosphatidylinositol binding"/>
    <property type="evidence" value="ECO:0007669"/>
    <property type="project" value="InterPro"/>
</dbReference>
<dbReference type="SMART" id="SM00315">
    <property type="entry name" value="RGS"/>
    <property type="match status" value="1"/>
</dbReference>
<dbReference type="InterPro" id="IPR036871">
    <property type="entry name" value="PX_dom_sf"/>
</dbReference>
<feature type="region of interest" description="Disordered" evidence="2">
    <location>
        <begin position="1260"/>
        <end position="1314"/>
    </location>
</feature>
<proteinExistence type="inferred from homology"/>
<feature type="compositionally biased region" description="Low complexity" evidence="2">
    <location>
        <begin position="1260"/>
        <end position="1271"/>
    </location>
</feature>
<feature type="compositionally biased region" description="Polar residues" evidence="2">
    <location>
        <begin position="940"/>
        <end position="954"/>
    </location>
</feature>
<dbReference type="EMBL" id="CBTN010000098">
    <property type="protein sequence ID" value="CDH60577.1"/>
    <property type="molecule type" value="Genomic_DNA"/>
</dbReference>
<feature type="domain" description="RGS" evidence="4">
    <location>
        <begin position="506"/>
        <end position="652"/>
    </location>
</feature>
<feature type="transmembrane region" description="Helical" evidence="3">
    <location>
        <begin position="42"/>
        <end position="62"/>
    </location>
</feature>
<comment type="similarity">
    <text evidence="1">Belongs to the sorting nexin family.</text>
</comment>
<dbReference type="Gene3D" id="3.30.1520.10">
    <property type="entry name" value="Phox-like domain"/>
    <property type="match status" value="1"/>
</dbReference>
<keyword evidence="3" id="KW-1133">Transmembrane helix</keyword>
<evidence type="ECO:0000313" key="7">
    <source>
        <dbReference type="EMBL" id="CDH60577.1"/>
    </source>
</evidence>
<dbReference type="InterPro" id="IPR013937">
    <property type="entry name" value="Sorting_nexin_C"/>
</dbReference>
<dbReference type="InterPro" id="IPR016137">
    <property type="entry name" value="RGS"/>
</dbReference>
<feature type="transmembrane region" description="Helical" evidence="3">
    <location>
        <begin position="12"/>
        <end position="30"/>
    </location>
</feature>
<feature type="compositionally biased region" description="Low complexity" evidence="2">
    <location>
        <begin position="689"/>
        <end position="713"/>
    </location>
</feature>
<feature type="region of interest" description="Disordered" evidence="2">
    <location>
        <begin position="1405"/>
        <end position="1426"/>
    </location>
</feature>
<feature type="compositionally biased region" description="Acidic residues" evidence="2">
    <location>
        <begin position="844"/>
        <end position="856"/>
    </location>
</feature>
<feature type="compositionally biased region" description="Basic and acidic residues" evidence="2">
    <location>
        <begin position="826"/>
        <end position="839"/>
    </location>
</feature>
<feature type="region of interest" description="Disordered" evidence="2">
    <location>
        <begin position="325"/>
        <end position="349"/>
    </location>
</feature>
<feature type="region of interest" description="Disordered" evidence="2">
    <location>
        <begin position="826"/>
        <end position="867"/>
    </location>
</feature>
<keyword evidence="8" id="KW-1185">Reference proteome</keyword>
<dbReference type="PROSITE" id="PS51257">
    <property type="entry name" value="PROKAR_LIPOPROTEIN"/>
    <property type="match status" value="1"/>
</dbReference>
<feature type="domain" description="PXA" evidence="6">
    <location>
        <begin position="109"/>
        <end position="303"/>
    </location>
</feature>
<evidence type="ECO:0000256" key="3">
    <source>
        <dbReference type="SAM" id="Phobius"/>
    </source>
</evidence>
<dbReference type="PANTHER" id="PTHR22775:SF3">
    <property type="entry name" value="SORTING NEXIN-13"/>
    <property type="match status" value="1"/>
</dbReference>
<dbReference type="Pfam" id="PF00615">
    <property type="entry name" value="RGS"/>
    <property type="match status" value="1"/>
</dbReference>
<dbReference type="InterPro" id="IPR036305">
    <property type="entry name" value="RGS_sf"/>
</dbReference>
<feature type="region of interest" description="Disordered" evidence="2">
    <location>
        <begin position="1211"/>
        <end position="1246"/>
    </location>
</feature>
<dbReference type="STRING" id="1263082.A0A068SFH8"/>
<feature type="region of interest" description="Disordered" evidence="2">
    <location>
        <begin position="1370"/>
        <end position="1391"/>
    </location>
</feature>
<evidence type="ECO:0000256" key="1">
    <source>
        <dbReference type="ARBA" id="ARBA00010883"/>
    </source>
</evidence>
<name>A0A068SFH8_9FUNG</name>
<dbReference type="PROSITE" id="PS51207">
    <property type="entry name" value="PXA"/>
    <property type="match status" value="1"/>
</dbReference>
<dbReference type="Pfam" id="PF02194">
    <property type="entry name" value="PXA"/>
    <property type="match status" value="1"/>
</dbReference>
<feature type="domain" description="PX" evidence="5">
    <location>
        <begin position="1092"/>
        <end position="1210"/>
    </location>
</feature>
<protein>
    <submittedName>
        <fullName evidence="7">Domain-containing protein</fullName>
    </submittedName>
</protein>
<evidence type="ECO:0000259" key="6">
    <source>
        <dbReference type="PROSITE" id="PS51207"/>
    </source>
</evidence>
<feature type="region of interest" description="Disordered" evidence="2">
    <location>
        <begin position="898"/>
        <end position="1007"/>
    </location>
</feature>
<evidence type="ECO:0000256" key="2">
    <source>
        <dbReference type="SAM" id="MobiDB-lite"/>
    </source>
</evidence>
<organism evidence="7 8">
    <name type="scientific">Lichtheimia corymbifera JMRC:FSU:9682</name>
    <dbReference type="NCBI Taxonomy" id="1263082"/>
    <lineage>
        <taxon>Eukaryota</taxon>
        <taxon>Fungi</taxon>
        <taxon>Fungi incertae sedis</taxon>
        <taxon>Mucoromycota</taxon>
        <taxon>Mucoromycotina</taxon>
        <taxon>Mucoromycetes</taxon>
        <taxon>Mucorales</taxon>
        <taxon>Lichtheimiaceae</taxon>
        <taxon>Lichtheimia</taxon>
    </lineage>
</organism>
<keyword evidence="3" id="KW-0472">Membrane</keyword>
<dbReference type="Pfam" id="PF08628">
    <property type="entry name" value="Nexin_C"/>
    <property type="match status" value="1"/>
</dbReference>
<dbReference type="InterPro" id="IPR001683">
    <property type="entry name" value="PX_dom"/>
</dbReference>
<dbReference type="SMART" id="SM00312">
    <property type="entry name" value="PX"/>
    <property type="match status" value="1"/>
</dbReference>
<comment type="caution">
    <text evidence="7">The sequence shown here is derived from an EMBL/GenBank/DDBJ whole genome shotgun (WGS) entry which is preliminary data.</text>
</comment>
<dbReference type="SMART" id="SM00313">
    <property type="entry name" value="PXA"/>
    <property type="match status" value="1"/>
</dbReference>
<dbReference type="VEuPathDB" id="FungiDB:LCOR_11360.1"/>
<dbReference type="InterPro" id="IPR003114">
    <property type="entry name" value="Phox_assoc"/>
</dbReference>
<dbReference type="PROSITE" id="PS50195">
    <property type="entry name" value="PX"/>
    <property type="match status" value="1"/>
</dbReference>
<accession>A0A068SFH8</accession>
<evidence type="ECO:0000259" key="5">
    <source>
        <dbReference type="PROSITE" id="PS50195"/>
    </source>
</evidence>
<feature type="compositionally biased region" description="Polar residues" evidence="2">
    <location>
        <begin position="763"/>
        <end position="773"/>
    </location>
</feature>
<dbReference type="OrthoDB" id="120967at2759"/>
<dbReference type="PANTHER" id="PTHR22775">
    <property type="entry name" value="SORTING NEXIN"/>
    <property type="match status" value="1"/>
</dbReference>
<sequence>MPRLSIDNLQQPTKPILVTACIALLLACWPRALHYLFSTIQLVLTTILSLVVFNILILFVYVKYFLSPSKQPQHDFLPLRFTTSTAWAAHQQQRSREQQTCSISVAPEWPQVSDAFDELISYILRDFIDYWFAYVAGPHEQSFKLAIDRIIREAVLALKQRMMDADLFGILVNRLVPIMTQHIAEFRAAEISLRGKSLERSVTQSDELDLLLASQFRGGKLHPALTTAAVTTTRPTEVDHLRQMIQKILPLVINHKDLASDHGPVTVIIRELVSCAILQPVLDMVADPDYWNQTIDSYLGKAIREQKMVRKLREVLIRHSNELDDMDDTELPTAPRSAPTSGRKANSRHSLMTMGSLSSVLSGHGDDDNQRQREFGGGIKMGRRTFQEFLRMIEEEKNLLELKRVRNDIVTQLRKKRAQIYDRDPEEVIDGEKVEDIIVYLNRLSVAKKRVDKRIGVLTGEHVATDHHWHMSGTAGGISPFFGSSRSRAKHNNGEAHLSQQPLGYSLHDILTNTSGLSYFMEFMDRRGDMMKLQFWLLVEGFKNSELMVVEQDSTTERVDTTFFQDVNMVYSMYLEDNAPHALGLPKEPIGALYQQIQLAHVCIKDHDSDNLHNIIQDVRQQLYKIQQQVFDQLEKEHFPYFKRSDLYFKYLATTPNSGPDTAPERRSLDDLYQRPSISQKRGHVHQVISASSSSSSAKSISNNNNGSSSSNGTLKPRPLGRTASASMTRKKPWDVNAVGASSPKADSDTEVSESTSKRKAVVSTSTSTPHIKSSTHVRPSSHVRSPSETAAAAHGNLARFLNISKMMGSANEWWQATSDWQLLKPKDTDSTSKRDSIRSFETAELEDDDDDDITDNEQPPKRQPLLRSNTVEAVEAELQSIMDWEDGTTTTAAAVPAATTATTEDTKDTLSVQPQEPQKVSSAPPSPSMSKHALLGTQGAKSTTALPVQSDSMIESRRGSAVVQPVEHDALKEEEDDQSDNNKRRERASEQQEQQSKSNVHLAPPGDLMLAAKVEKLSEEMDRLRQQEAIVDELIRKAEREENSGSKTDHIDTLLRILKKSKNMFRREMQQLKYQKSQYELQESENVLMPERSKVSITSSTIGSDQYGEFALYVIEIQQLGYDGNYGSGWIVARRYSEFFTLHQKLKERYSAVKLLDFPSKWPLLRLQKSFVEARRTNLERYLRRLLEHKEICQSQELRAFLSQQNVFVPGPNHRVDDDDDDEPSSEMGFFTSMPKLSDRNKSTASASSSTIINNIEHLQRSSSSSTTASNKSLQPTAAAAAAAALVDNNNNTTPSSPPPPPPSSSSSHASPLINNDLQRKQSTGFMKHIYKTVAEGIDDLVVAPSMLDLIIQRMGDQVMYLFQENHPDMTASSSSTQQQQGEPDKDAAVAAAAAAAMVADLEDEPTTTATTTAQPSSSSSVASEGITKFTEPLCDLFIEMFELKEKNNWLRRQAVVIILQQILGGTIERKLRETVHFLETEPMIVFYLKKITSSLWPDGKTLTFKTPRRPDEKQHTKEEANRKLSAWLPDLIGQMVGRQNARRGARRLFSVLQNKRLNQDLVYTLFDEIIAALFPELDGPLPPPPFSSSSSSCKKSYD</sequence>
<keyword evidence="3" id="KW-0812">Transmembrane</keyword>